<gene>
    <name evidence="1" type="ORF">SAMN05216255_4265</name>
</gene>
<name>A0A239JBP7_9PSED</name>
<reference evidence="2" key="1">
    <citation type="submission" date="2017-06" db="EMBL/GenBank/DDBJ databases">
        <authorList>
            <person name="Varghese N."/>
            <person name="Submissions S."/>
        </authorList>
    </citation>
    <scope>NUCLEOTIDE SEQUENCE [LARGE SCALE GENOMIC DNA]</scope>
    <source>
        <strain evidence="2">CIP 108523</strain>
    </source>
</reference>
<sequence length="279" mass="31135">MSDRSQWAKLPIRWVHKGGLGRFTGRAIRKVPVAMPFMPHGLEVEREVDVEALRNECIAALRLYLVLCCRADFGTGVAHVTYPQLTCLAKMSRAVIARSFSRLEQEGLIERQAQATKSGTSVRIVGWNDEYAWGKIPKLHLHDGGSDRMLLLAEFNYCKSSLDALKVLIAILSHRDKSRAGIARLSYDALSKITGVPRYRVADAITKLYDMNLISFRQGDFRDMDPMDRTNRYLVRGLGSYWPEEDAEQADLAVGAPAAPQKPSKKELKAAVDFVKAGG</sequence>
<protein>
    <recommendedName>
        <fullName evidence="3">Helix-turn-helix domain-containing protein</fullName>
    </recommendedName>
</protein>
<evidence type="ECO:0000313" key="2">
    <source>
        <dbReference type="Proteomes" id="UP000242915"/>
    </source>
</evidence>
<dbReference type="AlphaFoldDB" id="A0A239JBP7"/>
<organism evidence="1 2">
    <name type="scientific">Pseudomonas segetis</name>
    <dbReference type="NCBI Taxonomy" id="298908"/>
    <lineage>
        <taxon>Bacteria</taxon>
        <taxon>Pseudomonadati</taxon>
        <taxon>Pseudomonadota</taxon>
        <taxon>Gammaproteobacteria</taxon>
        <taxon>Pseudomonadales</taxon>
        <taxon>Pseudomonadaceae</taxon>
        <taxon>Pseudomonas</taxon>
    </lineage>
</organism>
<proteinExistence type="predicted"/>
<dbReference type="EMBL" id="FZOG01000008">
    <property type="protein sequence ID" value="SNT03042.1"/>
    <property type="molecule type" value="Genomic_DNA"/>
</dbReference>
<accession>A0A239JBP7</accession>
<evidence type="ECO:0008006" key="3">
    <source>
        <dbReference type="Google" id="ProtNLM"/>
    </source>
</evidence>
<dbReference type="RefSeq" id="WP_089361193.1">
    <property type="nucleotide sequence ID" value="NZ_FZOG01000008.1"/>
</dbReference>
<dbReference type="Proteomes" id="UP000242915">
    <property type="component" value="Unassembled WGS sequence"/>
</dbReference>
<keyword evidence="2" id="KW-1185">Reference proteome</keyword>
<evidence type="ECO:0000313" key="1">
    <source>
        <dbReference type="EMBL" id="SNT03042.1"/>
    </source>
</evidence>